<accession>A0AAV5URL2</accession>
<dbReference type="Proteomes" id="UP001432322">
    <property type="component" value="Unassembled WGS sequence"/>
</dbReference>
<keyword evidence="2" id="KW-1185">Reference proteome</keyword>
<name>A0AAV5URL2_9BILA</name>
<protein>
    <submittedName>
        <fullName evidence="1">Uncharacterized protein</fullName>
    </submittedName>
</protein>
<dbReference type="AlphaFoldDB" id="A0AAV5URL2"/>
<reference evidence="1" key="1">
    <citation type="submission" date="2023-10" db="EMBL/GenBank/DDBJ databases">
        <title>Genome assembly of Pristionchus species.</title>
        <authorList>
            <person name="Yoshida K."/>
            <person name="Sommer R.J."/>
        </authorList>
    </citation>
    <scope>NUCLEOTIDE SEQUENCE</scope>
    <source>
        <strain evidence="1">RS5133</strain>
    </source>
</reference>
<evidence type="ECO:0000313" key="2">
    <source>
        <dbReference type="Proteomes" id="UP001432322"/>
    </source>
</evidence>
<gene>
    <name evidence="1" type="ORF">PFISCL1PPCAC_110</name>
</gene>
<evidence type="ECO:0000313" key="1">
    <source>
        <dbReference type="EMBL" id="GMT08813.1"/>
    </source>
</evidence>
<comment type="caution">
    <text evidence="1">The sequence shown here is derived from an EMBL/GenBank/DDBJ whole genome shotgun (WGS) entry which is preliminary data.</text>
</comment>
<feature type="non-terminal residue" evidence="1">
    <location>
        <position position="1"/>
    </location>
</feature>
<proteinExistence type="predicted"/>
<feature type="non-terminal residue" evidence="1">
    <location>
        <position position="74"/>
    </location>
</feature>
<sequence>INHMGKEKELKELFYAELKKNRREHPKKDPLGTMRQHLLFALCSARNRDNKDDEFATLKEIMGVIHELEKAKKL</sequence>
<dbReference type="EMBL" id="BTSY01000001">
    <property type="protein sequence ID" value="GMT08813.1"/>
    <property type="molecule type" value="Genomic_DNA"/>
</dbReference>
<organism evidence="1 2">
    <name type="scientific">Pristionchus fissidentatus</name>
    <dbReference type="NCBI Taxonomy" id="1538716"/>
    <lineage>
        <taxon>Eukaryota</taxon>
        <taxon>Metazoa</taxon>
        <taxon>Ecdysozoa</taxon>
        <taxon>Nematoda</taxon>
        <taxon>Chromadorea</taxon>
        <taxon>Rhabditida</taxon>
        <taxon>Rhabditina</taxon>
        <taxon>Diplogasteromorpha</taxon>
        <taxon>Diplogasteroidea</taxon>
        <taxon>Neodiplogasteridae</taxon>
        <taxon>Pristionchus</taxon>
    </lineage>
</organism>